<dbReference type="GO" id="GO:0046872">
    <property type="term" value="F:metal ion binding"/>
    <property type="evidence" value="ECO:0007669"/>
    <property type="project" value="UniProtKB-KW"/>
</dbReference>
<dbReference type="InterPro" id="IPR008915">
    <property type="entry name" value="Peptidase_M50"/>
</dbReference>
<evidence type="ECO:0000256" key="8">
    <source>
        <dbReference type="ARBA" id="ARBA00022989"/>
    </source>
</evidence>
<dbReference type="InterPro" id="IPR041489">
    <property type="entry name" value="PDZ_6"/>
</dbReference>
<dbReference type="RefSeq" id="WP_078807270.1">
    <property type="nucleotide sequence ID" value="NZ_FUXI01000013.1"/>
</dbReference>
<dbReference type="SUPFAM" id="SSF50156">
    <property type="entry name" value="PDZ domain-like"/>
    <property type="match status" value="1"/>
</dbReference>
<evidence type="ECO:0000256" key="7">
    <source>
        <dbReference type="ARBA" id="ARBA00022833"/>
    </source>
</evidence>
<dbReference type="STRING" id="263852.SAMN02745116_01333"/>
<dbReference type="AlphaFoldDB" id="A0A1T4N8L1"/>
<dbReference type="PANTHER" id="PTHR42837">
    <property type="entry name" value="REGULATOR OF SIGMA-E PROTEASE RSEP"/>
    <property type="match status" value="1"/>
</dbReference>
<evidence type="ECO:0000256" key="5">
    <source>
        <dbReference type="ARBA" id="ARBA00022692"/>
    </source>
</evidence>
<dbReference type="PANTHER" id="PTHR42837:SF2">
    <property type="entry name" value="MEMBRANE METALLOPROTEASE ARASP2, CHLOROPLASTIC-RELATED"/>
    <property type="match status" value="1"/>
</dbReference>
<dbReference type="CDD" id="cd23081">
    <property type="entry name" value="cpPDZ_EcRseP-like"/>
    <property type="match status" value="1"/>
</dbReference>
<feature type="domain" description="PDZ" evidence="12">
    <location>
        <begin position="185"/>
        <end position="261"/>
    </location>
</feature>
<dbReference type="GO" id="GO:0016020">
    <property type="term" value="C:membrane"/>
    <property type="evidence" value="ECO:0007669"/>
    <property type="project" value="UniProtKB-SubCell"/>
</dbReference>
<dbReference type="EMBL" id="FUXI01000013">
    <property type="protein sequence ID" value="SJZ75188.1"/>
    <property type="molecule type" value="Genomic_DNA"/>
</dbReference>
<proteinExistence type="inferred from homology"/>
<dbReference type="Gene3D" id="2.30.42.10">
    <property type="match status" value="1"/>
</dbReference>
<keyword evidence="8 11" id="KW-1133">Transmembrane helix</keyword>
<feature type="transmembrane region" description="Helical" evidence="11">
    <location>
        <begin position="179"/>
        <end position="199"/>
    </location>
</feature>
<keyword evidence="11" id="KW-0479">Metal-binding</keyword>
<evidence type="ECO:0000256" key="11">
    <source>
        <dbReference type="RuleBase" id="RU362031"/>
    </source>
</evidence>
<evidence type="ECO:0000256" key="3">
    <source>
        <dbReference type="ARBA" id="ARBA00007931"/>
    </source>
</evidence>
<evidence type="ECO:0000256" key="9">
    <source>
        <dbReference type="ARBA" id="ARBA00023049"/>
    </source>
</evidence>
<keyword evidence="5 11" id="KW-0812">Transmembrane</keyword>
<evidence type="ECO:0000259" key="12">
    <source>
        <dbReference type="SMART" id="SM00228"/>
    </source>
</evidence>
<dbReference type="InterPro" id="IPR004387">
    <property type="entry name" value="Pept_M50_Zn"/>
</dbReference>
<keyword evidence="14" id="KW-1185">Reference proteome</keyword>
<feature type="transmembrane region" description="Helical" evidence="11">
    <location>
        <begin position="6"/>
        <end position="25"/>
    </location>
</feature>
<gene>
    <name evidence="13" type="ORF">SAMN02745116_01333</name>
</gene>
<dbReference type="InterPro" id="IPR001478">
    <property type="entry name" value="PDZ"/>
</dbReference>
<dbReference type="InterPro" id="IPR036034">
    <property type="entry name" value="PDZ_sf"/>
</dbReference>
<dbReference type="EC" id="3.4.24.-" evidence="11"/>
<feature type="transmembrane region" description="Helical" evidence="11">
    <location>
        <begin position="345"/>
        <end position="365"/>
    </location>
</feature>
<name>A0A1T4N8L1_9ENTE</name>
<evidence type="ECO:0000256" key="10">
    <source>
        <dbReference type="ARBA" id="ARBA00023136"/>
    </source>
</evidence>
<keyword evidence="10 11" id="KW-0472">Membrane</keyword>
<keyword evidence="7 11" id="KW-0862">Zinc</keyword>
<evidence type="ECO:0000256" key="1">
    <source>
        <dbReference type="ARBA" id="ARBA00001947"/>
    </source>
</evidence>
<evidence type="ECO:0000256" key="4">
    <source>
        <dbReference type="ARBA" id="ARBA00022670"/>
    </source>
</evidence>
<comment type="cofactor">
    <cofactor evidence="1 11">
        <name>Zn(2+)</name>
        <dbReference type="ChEBI" id="CHEBI:29105"/>
    </cofactor>
</comment>
<accession>A0A1T4N8L1</accession>
<evidence type="ECO:0000313" key="14">
    <source>
        <dbReference type="Proteomes" id="UP000190328"/>
    </source>
</evidence>
<reference evidence="13 14" key="1">
    <citation type="submission" date="2017-02" db="EMBL/GenBank/DDBJ databases">
        <authorList>
            <person name="Peterson S.W."/>
        </authorList>
    </citation>
    <scope>NUCLEOTIDE SEQUENCE [LARGE SCALE GENOMIC DNA]</scope>
    <source>
        <strain evidence="13 14">ATCC BAA-1030</strain>
    </source>
</reference>
<dbReference type="Pfam" id="PF17820">
    <property type="entry name" value="PDZ_6"/>
    <property type="match status" value="1"/>
</dbReference>
<evidence type="ECO:0000313" key="13">
    <source>
        <dbReference type="EMBL" id="SJZ75188.1"/>
    </source>
</evidence>
<dbReference type="NCBIfam" id="TIGR00054">
    <property type="entry name" value="RIP metalloprotease RseP"/>
    <property type="match status" value="1"/>
</dbReference>
<evidence type="ECO:0000256" key="6">
    <source>
        <dbReference type="ARBA" id="ARBA00022801"/>
    </source>
</evidence>
<organism evidence="13 14">
    <name type="scientific">Pilibacter termitis</name>
    <dbReference type="NCBI Taxonomy" id="263852"/>
    <lineage>
        <taxon>Bacteria</taxon>
        <taxon>Bacillati</taxon>
        <taxon>Bacillota</taxon>
        <taxon>Bacilli</taxon>
        <taxon>Lactobacillales</taxon>
        <taxon>Enterococcaceae</taxon>
        <taxon>Pilibacter</taxon>
    </lineage>
</organism>
<dbReference type="CDD" id="cd06163">
    <property type="entry name" value="S2P-M50_PDZ_RseP-like"/>
    <property type="match status" value="1"/>
</dbReference>
<protein>
    <recommendedName>
        <fullName evidence="11">Zinc metalloprotease</fullName>
        <ecNumber evidence="11">3.4.24.-</ecNumber>
    </recommendedName>
</protein>
<keyword evidence="4 13" id="KW-0645">Protease</keyword>
<comment type="subcellular location">
    <subcellularLocation>
        <location evidence="2">Membrane</location>
        <topology evidence="2">Multi-pass membrane protein</topology>
    </subcellularLocation>
</comment>
<feature type="transmembrane region" description="Helical" evidence="11">
    <location>
        <begin position="394"/>
        <end position="413"/>
    </location>
</feature>
<dbReference type="Pfam" id="PF02163">
    <property type="entry name" value="Peptidase_M50"/>
    <property type="match status" value="1"/>
</dbReference>
<keyword evidence="6 11" id="KW-0378">Hydrolase</keyword>
<evidence type="ECO:0000256" key="2">
    <source>
        <dbReference type="ARBA" id="ARBA00004141"/>
    </source>
</evidence>
<dbReference type="GO" id="GO:0006508">
    <property type="term" value="P:proteolysis"/>
    <property type="evidence" value="ECO:0007669"/>
    <property type="project" value="UniProtKB-KW"/>
</dbReference>
<keyword evidence="9 11" id="KW-0482">Metalloprotease</keyword>
<feature type="transmembrane region" description="Helical" evidence="11">
    <location>
        <begin position="304"/>
        <end position="324"/>
    </location>
</feature>
<dbReference type="OrthoDB" id="9782003at2"/>
<dbReference type="SMART" id="SM00228">
    <property type="entry name" value="PDZ"/>
    <property type="match status" value="1"/>
</dbReference>
<dbReference type="Proteomes" id="UP000190328">
    <property type="component" value="Unassembled WGS sequence"/>
</dbReference>
<dbReference type="GO" id="GO:0004222">
    <property type="term" value="F:metalloendopeptidase activity"/>
    <property type="evidence" value="ECO:0007669"/>
    <property type="project" value="InterPro"/>
</dbReference>
<comment type="similarity">
    <text evidence="3 11">Belongs to the peptidase M50B family.</text>
</comment>
<sequence length="422" mass="46537">MQTALTFIFVFVVIVVVHEFGHFYFAKKSGILVREFAIGMGPKIFYHRAKDGTAYTIRLLPLGGYVRMAGLGDDETEIYPGTPMTVELDEEGKIARMNLSTKVQLTNGIPMEVVEIDLDEKLFLLAQVVGNDEEVRYDVRKDATVIEKDGTELLIAPREVQFQSAKVWQRILTNFAGPMNNFILGIVVFIIITFIQGGVQDLNSNKLGEIMPDSPAQKAGLKEGDELLTIEGVKIANWEDLTNQIQPNPNKPLKMEVKTSKGVKTLTITPKQSPDTKEKSGMIGIMPPFDSSVSGKVFGGFKRAMTMSLAIFKGIGGLFTAPSLNKLGGPVMMFKMSEQASQQGFVTVLSLMAMLSMNLGFMNLLPIPALDGGKIVLNIIEAIRKKPLSQEKEGILTLIGVGFIVALMIMVTWNDITRFFFK</sequence>